<dbReference type="AlphaFoldDB" id="A0A507B4P0"/>
<gene>
    <name evidence="1" type="ORF">E0L32_006956</name>
</gene>
<dbReference type="PANTHER" id="PTHR31687">
    <property type="match status" value="1"/>
</dbReference>
<dbReference type="InParanoid" id="A0A507B4P0"/>
<dbReference type="GeneID" id="41974403"/>
<keyword evidence="2" id="KW-1185">Reference proteome</keyword>
<evidence type="ECO:0000313" key="2">
    <source>
        <dbReference type="Proteomes" id="UP000319257"/>
    </source>
</evidence>
<evidence type="ECO:0000313" key="1">
    <source>
        <dbReference type="EMBL" id="TPX12309.1"/>
    </source>
</evidence>
<dbReference type="Proteomes" id="UP000319257">
    <property type="component" value="Unassembled WGS sequence"/>
</dbReference>
<dbReference type="RefSeq" id="XP_030994020.1">
    <property type="nucleotide sequence ID" value="XM_031141646.1"/>
</dbReference>
<protein>
    <submittedName>
        <fullName evidence="1">Uncharacterized protein</fullName>
    </submittedName>
</protein>
<organism evidence="1 2">
    <name type="scientific">Thyridium curvatum</name>
    <dbReference type="NCBI Taxonomy" id="1093900"/>
    <lineage>
        <taxon>Eukaryota</taxon>
        <taxon>Fungi</taxon>
        <taxon>Dikarya</taxon>
        <taxon>Ascomycota</taxon>
        <taxon>Pezizomycotina</taxon>
        <taxon>Sordariomycetes</taxon>
        <taxon>Sordariomycetidae</taxon>
        <taxon>Thyridiales</taxon>
        <taxon>Thyridiaceae</taxon>
        <taxon>Thyridium</taxon>
    </lineage>
</organism>
<dbReference type="Pfam" id="PF07958">
    <property type="entry name" value="DUF1688"/>
    <property type="match status" value="1"/>
</dbReference>
<dbReference type="InterPro" id="IPR012469">
    <property type="entry name" value="DUF1688"/>
</dbReference>
<accession>A0A507B4P0</accession>
<proteinExistence type="predicted"/>
<dbReference type="STRING" id="1093900.A0A507B4P0"/>
<sequence length="435" mass="48116">MPHALNSEVEYLLTLEAIRERSRLVYQAALDGRLNSFEYNSDRMPAVADFVCDIIRRDFGPDRYSEIPPHGRWQHFNVGGIDRISPLLKEWKSEGCDDVEITRRLVDLFFVSVLLDAGAGDAWTFEEESTGRFYNRSEGIAIASLYMFLAGAFSTSDERAASVDAQGLVELSESAFSKFFQLSPENPLVGVSTRVQLLNNVGRSLLGLSDVVGKRGRPGNLVDYLLFSKSNGQIDYRTMWSVLQMILIPAWPKDRPSIAGCPIGDAWPVKVLSQRAVEAGCRDDLSMSVQPFHKLTQWLGYSLTVPFARILGVAVHNQDLGTGLPEYRNGGLFVDLGALQLKAPALETGCLASKQELPMFSATSDTIIEWRGMTVALLDELFKIVSARFTEQGVQLTMAQMLEAGTWKGGRELAAKYRPTTKSSPILIDGDGSLF</sequence>
<dbReference type="OrthoDB" id="2153176at2759"/>
<name>A0A507B4P0_9PEZI</name>
<dbReference type="PANTHER" id="PTHR31687:SF3">
    <property type="entry name" value="PROTEIN URG3"/>
    <property type="match status" value="1"/>
</dbReference>
<reference evidence="1 2" key="1">
    <citation type="submission" date="2019-06" db="EMBL/GenBank/DDBJ databases">
        <title>Draft genome sequence of the filamentous fungus Phialemoniopsis curvata isolated from diesel fuel.</title>
        <authorList>
            <person name="Varaljay V.A."/>
            <person name="Lyon W.J."/>
            <person name="Crouch A.L."/>
            <person name="Drake C.E."/>
            <person name="Hollomon J.M."/>
            <person name="Nadeau L.J."/>
            <person name="Nunn H.S."/>
            <person name="Stevenson B.S."/>
            <person name="Bojanowski C.L."/>
            <person name="Crookes-Goodson W.J."/>
        </authorList>
    </citation>
    <scope>NUCLEOTIDE SEQUENCE [LARGE SCALE GENOMIC DNA]</scope>
    <source>
        <strain evidence="1 2">D216</strain>
    </source>
</reference>
<comment type="caution">
    <text evidence="1">The sequence shown here is derived from an EMBL/GenBank/DDBJ whole genome shotgun (WGS) entry which is preliminary data.</text>
</comment>
<dbReference type="EMBL" id="SKBQ01000041">
    <property type="protein sequence ID" value="TPX12309.1"/>
    <property type="molecule type" value="Genomic_DNA"/>
</dbReference>